<sequence length="59" mass="7207">MSVEIYSWFLKTPIFISVPFFFVFPYFLNKGIKFSTPNRFIRFMILVFIFIDKFHLNNS</sequence>
<organism evidence="2 3">
    <name type="scientific">Ornithobacterium rhinotracheale (strain ATCC 51463 / DSM 15997 / CCUG 23171 / CIP 104009 / LMG 9086)</name>
    <dbReference type="NCBI Taxonomy" id="867902"/>
    <lineage>
        <taxon>Bacteria</taxon>
        <taxon>Pseudomonadati</taxon>
        <taxon>Bacteroidota</taxon>
        <taxon>Flavobacteriia</taxon>
        <taxon>Flavobacteriales</taxon>
        <taxon>Weeksellaceae</taxon>
        <taxon>Ornithobacterium</taxon>
    </lineage>
</organism>
<proteinExistence type="predicted"/>
<accession>I3ZX48</accession>
<dbReference type="KEGG" id="orh:Ornrh_0051"/>
<evidence type="ECO:0000313" key="2">
    <source>
        <dbReference type="EMBL" id="AFL96282.1"/>
    </source>
</evidence>
<evidence type="ECO:0000256" key="1">
    <source>
        <dbReference type="SAM" id="Phobius"/>
    </source>
</evidence>
<keyword evidence="1" id="KW-1133">Transmembrane helix</keyword>
<keyword evidence="1" id="KW-0812">Transmembrane</keyword>
<keyword evidence="1" id="KW-0472">Membrane</keyword>
<evidence type="ECO:0000313" key="3">
    <source>
        <dbReference type="Proteomes" id="UP000006051"/>
    </source>
</evidence>
<dbReference type="HOGENOM" id="CLU_2956106_0_0_10"/>
<dbReference type="STRING" id="867902.Ornrh_0051"/>
<reference evidence="2 3" key="1">
    <citation type="submission" date="2012-06" db="EMBL/GenBank/DDBJ databases">
        <title>The complete genome of Ornithobacterium rhinotracheale DSM 15997.</title>
        <authorList>
            <consortium name="US DOE Joint Genome Institute (JGI-PGF)"/>
            <person name="Lucas S."/>
            <person name="Copeland A."/>
            <person name="Lapidus A."/>
            <person name="Goodwin L."/>
            <person name="Pitluck S."/>
            <person name="Peters L."/>
            <person name="Mikhailova N."/>
            <person name="Teshima H."/>
            <person name="Kyrpides N."/>
            <person name="Mavromatis K."/>
            <person name="Pagani I."/>
            <person name="Ivanova N."/>
            <person name="Ovchinnikova G."/>
            <person name="Zeytun A."/>
            <person name="Detter J.C."/>
            <person name="Han C."/>
            <person name="Land M."/>
            <person name="Hauser L."/>
            <person name="Markowitz V."/>
            <person name="Cheng J.-F."/>
            <person name="Hugenholtz P."/>
            <person name="Woyke T."/>
            <person name="Wu D."/>
            <person name="Lang E."/>
            <person name="Kopitz M."/>
            <person name="Brambilla E."/>
            <person name="Klenk H.-P."/>
            <person name="Eisen J.A."/>
        </authorList>
    </citation>
    <scope>NUCLEOTIDE SEQUENCE [LARGE SCALE GENOMIC DNA]</scope>
    <source>
        <strain evidence="3">ATCC 51463 / DSM 15997 / CCUG 23171 / LMG 9086</strain>
    </source>
</reference>
<name>I3ZX48_ORNRL</name>
<keyword evidence="3" id="KW-1185">Reference proteome</keyword>
<dbReference type="AlphaFoldDB" id="I3ZX48"/>
<dbReference type="Proteomes" id="UP000006051">
    <property type="component" value="Chromosome"/>
</dbReference>
<feature type="transmembrane region" description="Helical" evidence="1">
    <location>
        <begin position="40"/>
        <end position="56"/>
    </location>
</feature>
<dbReference type="EMBL" id="CP003283">
    <property type="protein sequence ID" value="AFL96282.1"/>
    <property type="molecule type" value="Genomic_DNA"/>
</dbReference>
<feature type="transmembrane region" description="Helical" evidence="1">
    <location>
        <begin position="6"/>
        <end position="28"/>
    </location>
</feature>
<protein>
    <submittedName>
        <fullName evidence="2">Uncharacterized protein</fullName>
    </submittedName>
</protein>
<gene>
    <name evidence="2" type="ordered locus">Ornrh_0051</name>
</gene>